<name>A0A9P5APP2_9HYPO</name>
<evidence type="ECO:0000313" key="1">
    <source>
        <dbReference type="EMBL" id="KAF4342590.1"/>
    </source>
</evidence>
<comment type="caution">
    <text evidence="1">The sequence shown here is derived from an EMBL/GenBank/DDBJ whole genome shotgun (WGS) entry which is preliminary data.</text>
</comment>
<gene>
    <name evidence="1" type="ORF">FBEOM_3447</name>
</gene>
<dbReference type="Proteomes" id="UP000730481">
    <property type="component" value="Unassembled WGS sequence"/>
</dbReference>
<evidence type="ECO:0000313" key="2">
    <source>
        <dbReference type="Proteomes" id="UP000730481"/>
    </source>
</evidence>
<dbReference type="EMBL" id="PVQB02000133">
    <property type="protein sequence ID" value="KAF4342590.1"/>
    <property type="molecule type" value="Genomic_DNA"/>
</dbReference>
<proteinExistence type="predicted"/>
<protein>
    <submittedName>
        <fullName evidence="1">Uncharacterized protein</fullName>
    </submittedName>
</protein>
<accession>A0A9P5APP2</accession>
<dbReference type="AlphaFoldDB" id="A0A9P5APP2"/>
<keyword evidence="2" id="KW-1185">Reference proteome</keyword>
<reference evidence="1" key="2">
    <citation type="submission" date="2020-02" db="EMBL/GenBank/DDBJ databases">
        <title>Identification and distribution of gene clusters putatively required for synthesis of sphingolipid metabolism inhibitors in phylogenetically diverse species of the filamentous fungus Fusarium.</title>
        <authorList>
            <person name="Kim H.-S."/>
            <person name="Busman M."/>
            <person name="Brown D.W."/>
            <person name="Divon H."/>
            <person name="Uhlig S."/>
            <person name="Proctor R.H."/>
        </authorList>
    </citation>
    <scope>NUCLEOTIDE SEQUENCE</scope>
    <source>
        <strain evidence="1">NRRL 25174</strain>
    </source>
</reference>
<sequence>MDGTLRAYNSLQHDNNMNAARETIPYIIFIDESGFSNNIPVKLASVFIDQAEDENRPSDNLSNRFAAALYTMTGIRSPFLDLKRLTNEQDRNFGEQMVAGHLVRRKLRSLRMHGFTDTHTDILRCTQEGLRVSEDLRP</sequence>
<reference evidence="1" key="1">
    <citation type="journal article" date="2017" name="Mycologia">
        <title>Fusarium algeriense, sp. nov., a novel toxigenic crown rot pathogen of durum wheat from Algeria is nested in the Fusarium burgessii species complex.</title>
        <authorList>
            <person name="Laraba I."/>
            <person name="Keddad A."/>
            <person name="Boureghda H."/>
            <person name="Abdallah N."/>
            <person name="Vaughan M.M."/>
            <person name="Proctor R.H."/>
            <person name="Busman M."/>
            <person name="O'Donnell K."/>
        </authorList>
    </citation>
    <scope>NUCLEOTIDE SEQUENCE</scope>
    <source>
        <strain evidence="1">NRRL 25174</strain>
    </source>
</reference>
<organism evidence="1 2">
    <name type="scientific">Fusarium beomiforme</name>
    <dbReference type="NCBI Taxonomy" id="44412"/>
    <lineage>
        <taxon>Eukaryota</taxon>
        <taxon>Fungi</taxon>
        <taxon>Dikarya</taxon>
        <taxon>Ascomycota</taxon>
        <taxon>Pezizomycotina</taxon>
        <taxon>Sordariomycetes</taxon>
        <taxon>Hypocreomycetidae</taxon>
        <taxon>Hypocreales</taxon>
        <taxon>Nectriaceae</taxon>
        <taxon>Fusarium</taxon>
        <taxon>Fusarium burgessii species complex</taxon>
    </lineage>
</organism>